<dbReference type="PANTHER" id="PTHR11654">
    <property type="entry name" value="OLIGOPEPTIDE TRANSPORTER-RELATED"/>
    <property type="match status" value="1"/>
</dbReference>
<keyword evidence="3 10" id="KW-0813">Transport</keyword>
<reference evidence="13" key="1">
    <citation type="submission" date="2017-01" db="EMBL/GenBank/DDBJ databases">
        <title>Comparative genomics of anhydrobiosis in the tardigrade Hypsibius dujardini.</title>
        <authorList>
            <person name="Yoshida Y."/>
            <person name="Koutsovoulos G."/>
            <person name="Laetsch D."/>
            <person name="Stevens L."/>
            <person name="Kumar S."/>
            <person name="Horikawa D."/>
            <person name="Ishino K."/>
            <person name="Komine S."/>
            <person name="Tomita M."/>
            <person name="Blaxter M."/>
            <person name="Arakawa K."/>
        </authorList>
    </citation>
    <scope>NUCLEOTIDE SEQUENCE [LARGE SCALE GENOMIC DNA]</scope>
    <source>
        <strain evidence="13">Z151</strain>
    </source>
</reference>
<dbReference type="SUPFAM" id="SSF103473">
    <property type="entry name" value="MFS general substrate transporter"/>
    <property type="match status" value="1"/>
</dbReference>
<keyword evidence="8 11" id="KW-0472">Membrane</keyword>
<evidence type="ECO:0000256" key="5">
    <source>
        <dbReference type="ARBA" id="ARBA00022856"/>
    </source>
</evidence>
<feature type="transmembrane region" description="Helical" evidence="11">
    <location>
        <begin position="86"/>
        <end position="106"/>
    </location>
</feature>
<dbReference type="InterPro" id="IPR036259">
    <property type="entry name" value="MFS_trans_sf"/>
</dbReference>
<keyword evidence="13" id="KW-1185">Reference proteome</keyword>
<keyword evidence="6" id="KW-0653">Protein transport</keyword>
<dbReference type="PROSITE" id="PS01022">
    <property type="entry name" value="PTR2_1"/>
    <property type="match status" value="1"/>
</dbReference>
<name>A0A1W0WIV1_HYPEX</name>
<evidence type="ECO:0000256" key="10">
    <source>
        <dbReference type="RuleBase" id="RU003755"/>
    </source>
</evidence>
<evidence type="ECO:0000313" key="12">
    <source>
        <dbReference type="EMBL" id="OQV15151.1"/>
    </source>
</evidence>
<dbReference type="AlphaFoldDB" id="A0A1W0WIV1"/>
<feature type="transmembrane region" description="Helical" evidence="11">
    <location>
        <begin position="378"/>
        <end position="398"/>
    </location>
</feature>
<feature type="transmembrane region" description="Helical" evidence="11">
    <location>
        <begin position="185"/>
        <end position="206"/>
    </location>
</feature>
<feature type="transmembrane region" description="Helical" evidence="11">
    <location>
        <begin position="60"/>
        <end position="80"/>
    </location>
</feature>
<dbReference type="GO" id="GO:0022857">
    <property type="term" value="F:transmembrane transporter activity"/>
    <property type="evidence" value="ECO:0007669"/>
    <property type="project" value="InterPro"/>
</dbReference>
<evidence type="ECO:0000256" key="2">
    <source>
        <dbReference type="ARBA" id="ARBA00005982"/>
    </source>
</evidence>
<comment type="similarity">
    <text evidence="2 10">Belongs to the major facilitator superfamily. Proton-dependent oligopeptide transporter (POT/PTR) (TC 2.A.17) family.</text>
</comment>
<keyword evidence="4 10" id="KW-0812">Transmembrane</keyword>
<dbReference type="Pfam" id="PF00854">
    <property type="entry name" value="PTR2"/>
    <property type="match status" value="2"/>
</dbReference>
<dbReference type="Proteomes" id="UP000192578">
    <property type="component" value="Unassembled WGS sequence"/>
</dbReference>
<feature type="transmembrane region" description="Helical" evidence="11">
    <location>
        <begin position="113"/>
        <end position="136"/>
    </location>
</feature>
<comment type="subcellular location">
    <subcellularLocation>
        <location evidence="1 10">Membrane</location>
        <topology evidence="1 10">Multi-pass membrane protein</topology>
    </subcellularLocation>
</comment>
<dbReference type="GO" id="GO:0015031">
    <property type="term" value="P:protein transport"/>
    <property type="evidence" value="ECO:0007669"/>
    <property type="project" value="UniProtKB-KW"/>
</dbReference>
<dbReference type="PROSITE" id="PS01023">
    <property type="entry name" value="PTR2_2"/>
    <property type="match status" value="1"/>
</dbReference>
<evidence type="ECO:0000256" key="1">
    <source>
        <dbReference type="ARBA" id="ARBA00004141"/>
    </source>
</evidence>
<protein>
    <recommendedName>
        <fullName evidence="9">Oligopeptide transporter 1</fullName>
    </recommendedName>
</protein>
<proteinExistence type="inferred from homology"/>
<dbReference type="EMBL" id="MTYJ01000093">
    <property type="protein sequence ID" value="OQV15151.1"/>
    <property type="molecule type" value="Genomic_DNA"/>
</dbReference>
<evidence type="ECO:0000256" key="11">
    <source>
        <dbReference type="SAM" id="Phobius"/>
    </source>
</evidence>
<keyword evidence="5" id="KW-0571">Peptide transport</keyword>
<feature type="transmembrane region" description="Helical" evidence="11">
    <location>
        <begin position="347"/>
        <end position="366"/>
    </location>
</feature>
<evidence type="ECO:0000256" key="8">
    <source>
        <dbReference type="ARBA" id="ARBA00023136"/>
    </source>
</evidence>
<dbReference type="Gene3D" id="1.20.1250.20">
    <property type="entry name" value="MFS general substrate transporter like domains"/>
    <property type="match status" value="2"/>
</dbReference>
<dbReference type="OrthoDB" id="205993at2759"/>
<organism evidence="12 13">
    <name type="scientific">Hypsibius exemplaris</name>
    <name type="common">Freshwater tardigrade</name>
    <dbReference type="NCBI Taxonomy" id="2072580"/>
    <lineage>
        <taxon>Eukaryota</taxon>
        <taxon>Metazoa</taxon>
        <taxon>Ecdysozoa</taxon>
        <taxon>Tardigrada</taxon>
        <taxon>Eutardigrada</taxon>
        <taxon>Parachela</taxon>
        <taxon>Hypsibioidea</taxon>
        <taxon>Hypsibiidae</taxon>
        <taxon>Hypsibius</taxon>
    </lineage>
</organism>
<keyword evidence="7 11" id="KW-1133">Transmembrane helix</keyword>
<dbReference type="GO" id="GO:0006857">
    <property type="term" value="P:oligopeptide transport"/>
    <property type="evidence" value="ECO:0007669"/>
    <property type="project" value="InterPro"/>
</dbReference>
<feature type="transmembrane region" description="Helical" evidence="11">
    <location>
        <begin position="142"/>
        <end position="164"/>
    </location>
</feature>
<evidence type="ECO:0000256" key="7">
    <source>
        <dbReference type="ARBA" id="ARBA00022989"/>
    </source>
</evidence>
<dbReference type="InterPro" id="IPR000109">
    <property type="entry name" value="POT_fam"/>
</dbReference>
<feature type="transmembrane region" description="Helical" evidence="11">
    <location>
        <begin position="299"/>
        <end position="316"/>
    </location>
</feature>
<sequence>MAKSDQDVGLTEAKFVPPTTNDAPVSSKALETVNGSGTAEKLRYPWYIIFILGNEFCERFSYYGMKTVLTIYFLDVLLWSPNTTTLVYHSFTVLAYFTPVFGAMLADGFLGKFNTIFLLSIVYVGGLVLLTLAAVPPLNLQVVAGTVCGLLLIALGTGGIKPVVPAYGGDQFRPGQEKQRGQFFSVFYFCINAGGLISTFVTPILRSDVSCFGNEGCYPLAFGLPAGLLAVSVLAFLLGRPFYRNLPSKENIIAKVFGCTFGALYRKIRKTGPADAKHWLDNADPKKYSATFVTDVKQLVPVLAMFLPLPMFWALFDQQGSRWTLQATRMDGRVTDSYYWKPDQVQIFNPVLILALIPVFEGIIFPTLNRFNIPFKELARMVTGMILAGVAFVISGILQMQLDGTLPAPVAAQTAELRFYNTAPCSLGVSMQNVYANRTEMTEADRQSLNFAVDSYGETFYLGDEFRVSNQWRYIKFTVAYNGTCETITTPTDFYVNVTEAKVHSIVVRQEFGGFSHRHLILDEKVKPKEGKTQAQFILPFSFNTSSGGGDLTLINRDIEVGTKGHVYIVALDRTDAFFSFDSAIANNTQNMEQGKYEVYYPDENSPSGKRRVGGLLELANGGVYTVLLKESDSEKGYWARYDIVSASSLSVFWQLPQYFVITVGEVLFSVSGLSFAYSQAPVSMKSVLQAGWLLTVAFGNVIVLIISGAELVSDQATEFFLFAGLIGAFAVLFAVMCHYYVYVDNTPKAEDEKEKSDGDADSAL</sequence>
<dbReference type="InterPro" id="IPR018456">
    <property type="entry name" value="PTR2_symporter_CS"/>
</dbReference>
<evidence type="ECO:0000256" key="9">
    <source>
        <dbReference type="ARBA" id="ARBA00078114"/>
    </source>
</evidence>
<evidence type="ECO:0000313" key="13">
    <source>
        <dbReference type="Proteomes" id="UP000192578"/>
    </source>
</evidence>
<feature type="transmembrane region" description="Helical" evidence="11">
    <location>
        <begin position="691"/>
        <end position="714"/>
    </location>
</feature>
<feature type="transmembrane region" description="Helical" evidence="11">
    <location>
        <begin position="218"/>
        <end position="239"/>
    </location>
</feature>
<accession>A0A1W0WIV1</accession>
<feature type="transmembrane region" description="Helical" evidence="11">
    <location>
        <begin position="659"/>
        <end position="679"/>
    </location>
</feature>
<dbReference type="GO" id="GO:0016020">
    <property type="term" value="C:membrane"/>
    <property type="evidence" value="ECO:0007669"/>
    <property type="project" value="UniProtKB-SubCell"/>
</dbReference>
<feature type="transmembrane region" description="Helical" evidence="11">
    <location>
        <begin position="720"/>
        <end position="744"/>
    </location>
</feature>
<evidence type="ECO:0000256" key="6">
    <source>
        <dbReference type="ARBA" id="ARBA00022927"/>
    </source>
</evidence>
<comment type="caution">
    <text evidence="12">The sequence shown here is derived from an EMBL/GenBank/DDBJ whole genome shotgun (WGS) entry which is preliminary data.</text>
</comment>
<evidence type="ECO:0000256" key="4">
    <source>
        <dbReference type="ARBA" id="ARBA00022692"/>
    </source>
</evidence>
<gene>
    <name evidence="12" type="ORF">BV898_10665</name>
</gene>
<evidence type="ECO:0000256" key="3">
    <source>
        <dbReference type="ARBA" id="ARBA00022448"/>
    </source>
</evidence>
<dbReference type="FunFam" id="1.20.1250.20:FF:000049">
    <property type="entry name" value="Solute carrier family 15 member 2"/>
    <property type="match status" value="1"/>
</dbReference>